<gene>
    <name evidence="2" type="ORF">N7460_005736</name>
</gene>
<reference evidence="2" key="2">
    <citation type="submission" date="2023-01" db="EMBL/GenBank/DDBJ databases">
        <authorList>
            <person name="Petersen C."/>
        </authorList>
    </citation>
    <scope>NUCLEOTIDE SEQUENCE</scope>
    <source>
        <strain evidence="2">IBT 15450</strain>
    </source>
</reference>
<organism evidence="2 3">
    <name type="scientific">Penicillium canescens</name>
    <dbReference type="NCBI Taxonomy" id="5083"/>
    <lineage>
        <taxon>Eukaryota</taxon>
        <taxon>Fungi</taxon>
        <taxon>Dikarya</taxon>
        <taxon>Ascomycota</taxon>
        <taxon>Pezizomycotina</taxon>
        <taxon>Eurotiomycetes</taxon>
        <taxon>Eurotiomycetidae</taxon>
        <taxon>Eurotiales</taxon>
        <taxon>Aspergillaceae</taxon>
        <taxon>Penicillium</taxon>
    </lineage>
</organism>
<proteinExistence type="predicted"/>
<dbReference type="AlphaFoldDB" id="A0AAD6NA12"/>
<sequence length="388" mass="43553">MGSTDFANRPVEPRQQQSIMKWQQSKTNLINRSSGVWYNSKDRCHQSTMEIWHKSADKWYCSKDRCQQSVKGILYRSATRWNESADRLHMAARIQNSTKKDTVRQGQIEKQDSSPSPRSQSNSPRSSQALTSRYYTQSVNSSSSESSSSRPDLESPSAVVKSSNQTTIAEPTLSPEEHIAGLQEASGRIKCVVKQTAELRNEKLHALGEIEGEWINSTIADAESAANELSSFVDPLWHQSSKIGGLTLKERKNWKRRDCQNALKKETRMTLCYERLETVFRHLETISPRSELSATEKKEEAAVIALETPPVVAVAAELSCQTTVVSTIELPCPATIWQLQTERAIPKIIVTQYDGDDGTSPDHEDTPNFPPPSYEAGEVNKDDELFFS</sequence>
<evidence type="ECO:0000256" key="1">
    <source>
        <dbReference type="SAM" id="MobiDB-lite"/>
    </source>
</evidence>
<feature type="region of interest" description="Disordered" evidence="1">
    <location>
        <begin position="352"/>
        <end position="388"/>
    </location>
</feature>
<evidence type="ECO:0000313" key="3">
    <source>
        <dbReference type="Proteomes" id="UP001219568"/>
    </source>
</evidence>
<accession>A0AAD6NA12</accession>
<reference evidence="2" key="1">
    <citation type="journal article" date="2023" name="IMA Fungus">
        <title>Comparative genomic study of the Penicillium genus elucidates a diverse pangenome and 15 lateral gene transfer events.</title>
        <authorList>
            <person name="Petersen C."/>
            <person name="Sorensen T."/>
            <person name="Nielsen M.R."/>
            <person name="Sondergaard T.E."/>
            <person name="Sorensen J.L."/>
            <person name="Fitzpatrick D.A."/>
            <person name="Frisvad J.C."/>
            <person name="Nielsen K.L."/>
        </authorList>
    </citation>
    <scope>NUCLEOTIDE SEQUENCE</scope>
    <source>
        <strain evidence="2">IBT 15450</strain>
    </source>
</reference>
<keyword evidence="3" id="KW-1185">Reference proteome</keyword>
<protein>
    <submittedName>
        <fullName evidence="2">Uncharacterized protein</fullName>
    </submittedName>
</protein>
<comment type="caution">
    <text evidence="2">The sequence shown here is derived from an EMBL/GenBank/DDBJ whole genome shotgun (WGS) entry which is preliminary data.</text>
</comment>
<feature type="compositionally biased region" description="Basic and acidic residues" evidence="1">
    <location>
        <begin position="98"/>
        <end position="112"/>
    </location>
</feature>
<feature type="compositionally biased region" description="Polar residues" evidence="1">
    <location>
        <begin position="160"/>
        <end position="169"/>
    </location>
</feature>
<feature type="compositionally biased region" description="Basic and acidic residues" evidence="1">
    <location>
        <begin position="378"/>
        <end position="388"/>
    </location>
</feature>
<name>A0AAD6NA12_PENCN</name>
<feature type="region of interest" description="Disordered" evidence="1">
    <location>
        <begin position="94"/>
        <end position="174"/>
    </location>
</feature>
<evidence type="ECO:0000313" key="2">
    <source>
        <dbReference type="EMBL" id="KAJ6044381.1"/>
    </source>
</evidence>
<dbReference type="Proteomes" id="UP001219568">
    <property type="component" value="Unassembled WGS sequence"/>
</dbReference>
<feature type="compositionally biased region" description="Low complexity" evidence="1">
    <location>
        <begin position="113"/>
        <end position="157"/>
    </location>
</feature>
<dbReference type="EMBL" id="JAQJZL010000004">
    <property type="protein sequence ID" value="KAJ6044381.1"/>
    <property type="molecule type" value="Genomic_DNA"/>
</dbReference>